<evidence type="ECO:0000313" key="3">
    <source>
        <dbReference type="EMBL" id="BBX70094.1"/>
    </source>
</evidence>
<dbReference type="AlphaFoldDB" id="A0A7I7MCU6"/>
<evidence type="ECO:0000256" key="1">
    <source>
        <dbReference type="SAM" id="MobiDB-lite"/>
    </source>
</evidence>
<dbReference type="PROSITE" id="PS51674">
    <property type="entry name" value="4FE4S_WBL"/>
    <property type="match status" value="1"/>
</dbReference>
<feature type="region of interest" description="Disordered" evidence="1">
    <location>
        <begin position="66"/>
        <end position="95"/>
    </location>
</feature>
<accession>A0A7I7MCU6</accession>
<protein>
    <recommendedName>
        <fullName evidence="2">4Fe-4S Wbl-type domain-containing protein</fullName>
    </recommendedName>
</protein>
<dbReference type="RefSeq" id="WP_163723442.1">
    <property type="nucleotide sequence ID" value="NZ_AP022574.1"/>
</dbReference>
<name>A0A7I7MCU6_9MYCO</name>
<dbReference type="EMBL" id="AP022574">
    <property type="protein sequence ID" value="BBX70094.1"/>
    <property type="molecule type" value="Genomic_DNA"/>
</dbReference>
<proteinExistence type="predicted"/>
<dbReference type="InterPro" id="IPR034768">
    <property type="entry name" value="4FE4S_WBL"/>
</dbReference>
<gene>
    <name evidence="3" type="ORF">MPSYJ_35550</name>
</gene>
<evidence type="ECO:0000259" key="2">
    <source>
        <dbReference type="PROSITE" id="PS51674"/>
    </source>
</evidence>
<dbReference type="KEGG" id="mpsc:MPSYJ_35550"/>
<dbReference type="Proteomes" id="UP000466514">
    <property type="component" value="Chromosome"/>
</dbReference>
<keyword evidence="4" id="KW-1185">Reference proteome</keyword>
<organism evidence="3 4">
    <name type="scientific">Mycolicibacterium psychrotolerans</name>
    <dbReference type="NCBI Taxonomy" id="216929"/>
    <lineage>
        <taxon>Bacteria</taxon>
        <taxon>Bacillati</taxon>
        <taxon>Actinomycetota</taxon>
        <taxon>Actinomycetes</taxon>
        <taxon>Mycobacteriales</taxon>
        <taxon>Mycobacteriaceae</taxon>
        <taxon>Mycolicibacterium</taxon>
    </lineage>
</organism>
<reference evidence="3 4" key="1">
    <citation type="journal article" date="2019" name="Emerg. Microbes Infect.">
        <title>Comprehensive subspecies identification of 175 nontuberculous mycobacteria species based on 7547 genomic profiles.</title>
        <authorList>
            <person name="Matsumoto Y."/>
            <person name="Kinjo T."/>
            <person name="Motooka D."/>
            <person name="Nabeya D."/>
            <person name="Jung N."/>
            <person name="Uechi K."/>
            <person name="Horii T."/>
            <person name="Iida T."/>
            <person name="Fujita J."/>
            <person name="Nakamura S."/>
        </authorList>
    </citation>
    <scope>NUCLEOTIDE SEQUENCE [LARGE SCALE GENOMIC DNA]</scope>
    <source>
        <strain evidence="3 4">JCM 13323</strain>
    </source>
</reference>
<feature type="domain" description="4Fe-4S Wbl-type" evidence="2">
    <location>
        <begin position="20"/>
        <end position="84"/>
    </location>
</feature>
<sequence length="95" mass="10251">MTARRSGSWRHSGPVFDNAPCAGRWQLFDLVADDPTATEAEAEALALCRSCHARSACAAWLDSMPKSSQPYGVTAGRVHRTRKTTTNDAGGTDDR</sequence>
<evidence type="ECO:0000313" key="4">
    <source>
        <dbReference type="Proteomes" id="UP000466514"/>
    </source>
</evidence>